<keyword evidence="1" id="KW-0378">Hydrolase</keyword>
<name>A0A8S5P834_9CAUD</name>
<reference evidence="1" key="1">
    <citation type="journal article" date="2021" name="Proc. Natl. Acad. Sci. U.S.A.">
        <title>A Catalog of Tens of Thousands of Viruses from Human Metagenomes Reveals Hidden Associations with Chronic Diseases.</title>
        <authorList>
            <person name="Tisza M.J."/>
            <person name="Buck C.B."/>
        </authorList>
    </citation>
    <scope>NUCLEOTIDE SEQUENCE</scope>
    <source>
        <strain evidence="1">CtU7u6</strain>
    </source>
</reference>
<keyword evidence="1" id="KW-0540">Nuclease</keyword>
<dbReference type="GO" id="GO:0004519">
    <property type="term" value="F:endonuclease activity"/>
    <property type="evidence" value="ECO:0007669"/>
    <property type="project" value="UniProtKB-KW"/>
</dbReference>
<protein>
    <submittedName>
        <fullName evidence="1">Restriction endonuclease</fullName>
    </submittedName>
</protein>
<sequence>MEQRIRTKFIQYDSIGNLYCYKCGIYKPETEFDTNRNKSNWFRNYKDKRCKECKKLQMLKRKQNNRGKQDLDRLLLERWHGVMDRSKRKGWECDITIEFLRELWCKQNGLCAISKIPMTYIFNSGRVPTNLSVDRIDSNKIYTKNNVQLVCMAVNQMKSDLNDLTFYKFCEAIVANAAKWNKGKKKK</sequence>
<keyword evidence="1" id="KW-0255">Endonuclease</keyword>
<dbReference type="Gene3D" id="3.30.40.220">
    <property type="match status" value="1"/>
</dbReference>
<dbReference type="EMBL" id="BK015359">
    <property type="protein sequence ID" value="DAE03154.1"/>
    <property type="molecule type" value="Genomic_DNA"/>
</dbReference>
<proteinExistence type="predicted"/>
<evidence type="ECO:0000313" key="1">
    <source>
        <dbReference type="EMBL" id="DAE03154.1"/>
    </source>
</evidence>
<accession>A0A8S5P834</accession>
<organism evidence="1">
    <name type="scientific">Podoviridae sp. ctU7u6</name>
    <dbReference type="NCBI Taxonomy" id="2825252"/>
    <lineage>
        <taxon>Viruses</taxon>
        <taxon>Duplodnaviria</taxon>
        <taxon>Heunggongvirae</taxon>
        <taxon>Uroviricota</taxon>
        <taxon>Caudoviricetes</taxon>
    </lineage>
</organism>